<protein>
    <submittedName>
        <fullName evidence="1">Uncharacterized protein</fullName>
    </submittedName>
</protein>
<name>A0A919DW89_9ACTN</name>
<reference evidence="1" key="1">
    <citation type="journal article" date="2014" name="Int. J. Syst. Evol. Microbiol.">
        <title>Complete genome sequence of Corynebacterium casei LMG S-19264T (=DSM 44701T), isolated from a smear-ripened cheese.</title>
        <authorList>
            <consortium name="US DOE Joint Genome Institute (JGI-PGF)"/>
            <person name="Walter F."/>
            <person name="Albersmeier A."/>
            <person name="Kalinowski J."/>
            <person name="Ruckert C."/>
        </authorList>
    </citation>
    <scope>NUCLEOTIDE SEQUENCE</scope>
    <source>
        <strain evidence="1">JCM 3302</strain>
    </source>
</reference>
<keyword evidence="2" id="KW-1185">Reference proteome</keyword>
<sequence>MNDQGRSIPFLTGLAGQNGYTLLGIYLNDHLAGATMGAERARHLATACRGSDLGAAVAPIATAIAEDRRSLLAVMRRLELPVRRYKVYAGRLGERAGRLKSNGSLLRRSPLSSLLELELLQIGVQGKICAWDTLRALADHERRLDPHQLDGLLDRAREQLRTIDDLRARRAAETFRGP</sequence>
<dbReference type="AlphaFoldDB" id="A0A919DW89"/>
<gene>
    <name evidence="1" type="ORF">GCM10014715_46330</name>
</gene>
<proteinExistence type="predicted"/>
<reference evidence="1" key="2">
    <citation type="submission" date="2020-09" db="EMBL/GenBank/DDBJ databases">
        <authorList>
            <person name="Sun Q."/>
            <person name="Ohkuma M."/>
        </authorList>
    </citation>
    <scope>NUCLEOTIDE SEQUENCE</scope>
    <source>
        <strain evidence="1">JCM 3302</strain>
    </source>
</reference>
<organism evidence="1 2">
    <name type="scientific">Streptomyces spiralis</name>
    <dbReference type="NCBI Taxonomy" id="66376"/>
    <lineage>
        <taxon>Bacteria</taxon>
        <taxon>Bacillati</taxon>
        <taxon>Actinomycetota</taxon>
        <taxon>Actinomycetes</taxon>
        <taxon>Kitasatosporales</taxon>
        <taxon>Streptomycetaceae</taxon>
        <taxon>Streptomyces</taxon>
    </lineage>
</organism>
<dbReference type="RefSeq" id="WP_189903145.1">
    <property type="nucleotide sequence ID" value="NZ_BNBC01000022.1"/>
</dbReference>
<evidence type="ECO:0000313" key="2">
    <source>
        <dbReference type="Proteomes" id="UP000641386"/>
    </source>
</evidence>
<accession>A0A919DW89</accession>
<evidence type="ECO:0000313" key="1">
    <source>
        <dbReference type="EMBL" id="GHE84841.1"/>
    </source>
</evidence>
<comment type="caution">
    <text evidence="1">The sequence shown here is derived from an EMBL/GenBank/DDBJ whole genome shotgun (WGS) entry which is preliminary data.</text>
</comment>
<dbReference type="EMBL" id="BNBC01000022">
    <property type="protein sequence ID" value="GHE84841.1"/>
    <property type="molecule type" value="Genomic_DNA"/>
</dbReference>
<dbReference type="Proteomes" id="UP000641386">
    <property type="component" value="Unassembled WGS sequence"/>
</dbReference>